<dbReference type="Gene3D" id="1.20.910.10">
    <property type="entry name" value="Heme oxygenase-like"/>
    <property type="match status" value="1"/>
</dbReference>
<reference evidence="2 3" key="1">
    <citation type="submission" date="2018-04" db="EMBL/GenBank/DDBJ databases">
        <title>Genomic Encyclopedia of Type Strains, Phase IV (KMG-IV): sequencing the most valuable type-strain genomes for metagenomic binning, comparative biology and taxonomic classification.</title>
        <authorList>
            <person name="Goeker M."/>
        </authorList>
    </citation>
    <scope>NUCLEOTIDE SEQUENCE [LARGE SCALE GENOMIC DNA]</scope>
    <source>
        <strain evidence="2 3">DSM 10065</strain>
    </source>
</reference>
<dbReference type="Proteomes" id="UP000246145">
    <property type="component" value="Unassembled WGS sequence"/>
</dbReference>
<keyword evidence="3" id="KW-1185">Reference proteome</keyword>
<proteinExistence type="predicted"/>
<comment type="caution">
    <text evidence="2">The sequence shown here is derived from an EMBL/GenBank/DDBJ whole genome shotgun (WGS) entry which is preliminary data.</text>
</comment>
<dbReference type="AlphaFoldDB" id="A0A2U1CQD5"/>
<sequence>MSALPMYHAEQATTKTAQNEAGIRSLYDELYQNMPQAGRASRAYLEACLDQAAGLPCDLPAHTNGLEEWVARRHDAVGQQYLDYLAGRQAGAPRRYFGNRSHALYFLQGVAPTKFVDGSWLYGLLAQWHDNRYRNLIRIYLEELGEGRAEDNHVAMYRRLLAASGCEHVRPLSDEHYAQGAIQLSLARNAAHFLPEVIGFNLGYEQLPLHLLITTHELKELGVDSYYFQVHVTVDNAGTGHARKALESVRGLCPPGDEQNYYNRVRRGYCLNDLGVGTVQVIESFDLEAELTRVLAEKSVHGRHMHSDYCKVAGRTVNDWLSNPSDVSRFLRELERNGWIRRHRDPAQSRFWRLIDGEGADMFGVFSGYERQLMHDWISGDWQAGARPHAGATPGEERDRRRAERLARRSLRAGEAALPSTPPGDFGAEMRRFEEEIMQAGNRREAMDRLAGMMSPAGHHTPVGLMATRMFGSMLDLA</sequence>
<dbReference type="STRING" id="1231391.GCA_000308195_02669"/>
<dbReference type="RefSeq" id="WP_207775369.1">
    <property type="nucleotide sequence ID" value="NZ_JACCEX010000001.1"/>
</dbReference>
<evidence type="ECO:0000313" key="2">
    <source>
        <dbReference type="EMBL" id="PVY68110.1"/>
    </source>
</evidence>
<protein>
    <submittedName>
        <fullName evidence="2">Heme oxygenase-like protein</fullName>
    </submittedName>
</protein>
<dbReference type="InterPro" id="IPR016084">
    <property type="entry name" value="Haem_Oase-like_multi-hlx"/>
</dbReference>
<name>A0A2U1CQD5_9BURK</name>
<organism evidence="2 3">
    <name type="scientific">Pusillimonas noertemannii</name>
    <dbReference type="NCBI Taxonomy" id="305977"/>
    <lineage>
        <taxon>Bacteria</taxon>
        <taxon>Pseudomonadati</taxon>
        <taxon>Pseudomonadota</taxon>
        <taxon>Betaproteobacteria</taxon>
        <taxon>Burkholderiales</taxon>
        <taxon>Alcaligenaceae</taxon>
        <taxon>Pusillimonas</taxon>
    </lineage>
</organism>
<evidence type="ECO:0000256" key="1">
    <source>
        <dbReference type="SAM" id="MobiDB-lite"/>
    </source>
</evidence>
<dbReference type="Pfam" id="PF14518">
    <property type="entry name" value="Haem_oxygenas_2"/>
    <property type="match status" value="1"/>
</dbReference>
<evidence type="ECO:0000313" key="3">
    <source>
        <dbReference type="Proteomes" id="UP000246145"/>
    </source>
</evidence>
<feature type="compositionally biased region" description="Basic and acidic residues" evidence="1">
    <location>
        <begin position="395"/>
        <end position="407"/>
    </location>
</feature>
<accession>A0A2U1CQD5</accession>
<gene>
    <name evidence="2" type="ORF">C7440_0499</name>
</gene>
<feature type="region of interest" description="Disordered" evidence="1">
    <location>
        <begin position="384"/>
        <end position="427"/>
    </location>
</feature>
<dbReference type="SMART" id="SM01236">
    <property type="entry name" value="Haem_oxygenase_2"/>
    <property type="match status" value="1"/>
</dbReference>
<dbReference type="EMBL" id="QEKO01000001">
    <property type="protein sequence ID" value="PVY68110.1"/>
    <property type="molecule type" value="Genomic_DNA"/>
</dbReference>